<gene>
    <name evidence="1" type="ORF">B1B_10262</name>
</gene>
<evidence type="ECO:0000313" key="1">
    <source>
        <dbReference type="EMBL" id="EQD53412.1"/>
    </source>
</evidence>
<organism evidence="1">
    <name type="scientific">mine drainage metagenome</name>
    <dbReference type="NCBI Taxonomy" id="410659"/>
    <lineage>
        <taxon>unclassified sequences</taxon>
        <taxon>metagenomes</taxon>
        <taxon>ecological metagenomes</taxon>
    </lineage>
</organism>
<reference evidence="1" key="1">
    <citation type="submission" date="2013-08" db="EMBL/GenBank/DDBJ databases">
        <authorList>
            <person name="Mendez C."/>
            <person name="Richter M."/>
            <person name="Ferrer M."/>
            <person name="Sanchez J."/>
        </authorList>
    </citation>
    <scope>NUCLEOTIDE SEQUENCE</scope>
</reference>
<name>T1A8S3_9ZZZZ</name>
<dbReference type="AlphaFoldDB" id="T1A8S3"/>
<protein>
    <submittedName>
        <fullName evidence="1">Transposase IS120 family protein</fullName>
    </submittedName>
</protein>
<dbReference type="EMBL" id="AUZY01006738">
    <property type="protein sequence ID" value="EQD53412.1"/>
    <property type="molecule type" value="Genomic_DNA"/>
</dbReference>
<proteinExistence type="predicted"/>
<accession>T1A8S3</accession>
<sequence>MDREKLQEHYAKIDELTVERDFFRTCAQSLPRTKRTEMIDRGGKLSVQRQCALLDLNRTGVCYTPSPVPEEDLRWMRRIDELHLKYPYYYGTGRDASPGSWAGRG</sequence>
<comment type="caution">
    <text evidence="1">The sequence shown here is derived from an EMBL/GenBank/DDBJ whole genome shotgun (WGS) entry which is preliminary data.</text>
</comment>
<reference evidence="1" key="2">
    <citation type="journal article" date="2014" name="ISME J.">
        <title>Microbial stratification in low pH oxic and suboxic macroscopic growths along an acid mine drainage.</title>
        <authorList>
            <person name="Mendez-Garcia C."/>
            <person name="Mesa V."/>
            <person name="Sprenger R.R."/>
            <person name="Richter M."/>
            <person name="Diez M.S."/>
            <person name="Solano J."/>
            <person name="Bargiela R."/>
            <person name="Golyshina O.V."/>
            <person name="Manteca A."/>
            <person name="Ramos J.L."/>
            <person name="Gallego J.R."/>
            <person name="Llorente I."/>
            <person name="Martins Dos Santos V.A."/>
            <person name="Jensen O.N."/>
            <person name="Pelaez A.I."/>
            <person name="Sanchez J."/>
            <person name="Ferrer M."/>
        </authorList>
    </citation>
    <scope>NUCLEOTIDE SEQUENCE</scope>
</reference>